<keyword evidence="4 6" id="KW-1133">Transmembrane helix</keyword>
<proteinExistence type="inferred from homology"/>
<evidence type="ECO:0000313" key="8">
    <source>
        <dbReference type="Proteomes" id="UP001500339"/>
    </source>
</evidence>
<evidence type="ECO:0000256" key="5">
    <source>
        <dbReference type="ARBA" id="ARBA00023136"/>
    </source>
</evidence>
<name>A0ABP3U645_9CLOT</name>
<dbReference type="Proteomes" id="UP001500339">
    <property type="component" value="Unassembled WGS sequence"/>
</dbReference>
<protein>
    <submittedName>
        <fullName evidence="7">AI-2E family transporter</fullName>
    </submittedName>
</protein>
<evidence type="ECO:0000256" key="6">
    <source>
        <dbReference type="SAM" id="Phobius"/>
    </source>
</evidence>
<organism evidence="7 8">
    <name type="scientific">Clostridium malenominatum</name>
    <dbReference type="NCBI Taxonomy" id="1539"/>
    <lineage>
        <taxon>Bacteria</taxon>
        <taxon>Bacillati</taxon>
        <taxon>Bacillota</taxon>
        <taxon>Clostridia</taxon>
        <taxon>Eubacteriales</taxon>
        <taxon>Clostridiaceae</taxon>
        <taxon>Clostridium</taxon>
    </lineage>
</organism>
<evidence type="ECO:0000256" key="2">
    <source>
        <dbReference type="ARBA" id="ARBA00009773"/>
    </source>
</evidence>
<keyword evidence="5 6" id="KW-0472">Membrane</keyword>
<gene>
    <name evidence="7" type="ORF">GCM10008905_15130</name>
</gene>
<dbReference type="EMBL" id="BAAACF010000001">
    <property type="protein sequence ID" value="GAA0723009.1"/>
    <property type="molecule type" value="Genomic_DNA"/>
</dbReference>
<comment type="caution">
    <text evidence="7">The sequence shown here is derived from an EMBL/GenBank/DDBJ whole genome shotgun (WGS) entry which is preliminary data.</text>
</comment>
<feature type="transmembrane region" description="Helical" evidence="6">
    <location>
        <begin position="221"/>
        <end position="245"/>
    </location>
</feature>
<evidence type="ECO:0000256" key="1">
    <source>
        <dbReference type="ARBA" id="ARBA00004141"/>
    </source>
</evidence>
<dbReference type="InterPro" id="IPR002549">
    <property type="entry name" value="AI-2E-like"/>
</dbReference>
<feature type="transmembrane region" description="Helical" evidence="6">
    <location>
        <begin position="65"/>
        <end position="87"/>
    </location>
</feature>
<evidence type="ECO:0000313" key="7">
    <source>
        <dbReference type="EMBL" id="GAA0723009.1"/>
    </source>
</evidence>
<comment type="subcellular location">
    <subcellularLocation>
        <location evidence="1">Membrane</location>
        <topology evidence="1">Multi-pass membrane protein</topology>
    </subcellularLocation>
</comment>
<dbReference type="PANTHER" id="PTHR21716">
    <property type="entry name" value="TRANSMEMBRANE PROTEIN"/>
    <property type="match status" value="1"/>
</dbReference>
<sequence length="322" mass="37642">MYKTTKNINKLLYCIILLIAVIFFTLIIKYYFKPFFIIIFLLALSTPIFEFFTKFNILRPTLRGVFSIILLNIIILTIVFCLGNWLFTTKDVIINGVLKLLINLNEMFKNLNINANLLNIQLEEYYIKILNSSILRRGAIYTTDSIINYFVGNIVVYFILVDKYDIFNWTKRFIDESGVRFINNIFDNIKNIIKIQCIIVIILTLETIIGFKILNIDNYMVLGLLCGVLDLMPYVGTILIFLPLILHMIWIRNYIIAFGLICLYILLLINRQIIETKLMSNKLKIHPLYLFLAVYLGFRIFGTIGIITMPLYLIFCKSILDI</sequence>
<dbReference type="PANTHER" id="PTHR21716:SF68">
    <property type="entry name" value="TRANSPORT PROTEIN YTVI-RELATED"/>
    <property type="match status" value="1"/>
</dbReference>
<evidence type="ECO:0000256" key="4">
    <source>
        <dbReference type="ARBA" id="ARBA00022989"/>
    </source>
</evidence>
<dbReference type="Pfam" id="PF01594">
    <property type="entry name" value="AI-2E_transport"/>
    <property type="match status" value="1"/>
</dbReference>
<feature type="transmembrane region" description="Helical" evidence="6">
    <location>
        <begin position="34"/>
        <end position="53"/>
    </location>
</feature>
<feature type="transmembrane region" description="Helical" evidence="6">
    <location>
        <begin position="12"/>
        <end position="28"/>
    </location>
</feature>
<keyword evidence="8" id="KW-1185">Reference proteome</keyword>
<feature type="transmembrane region" description="Helical" evidence="6">
    <location>
        <begin position="251"/>
        <end position="269"/>
    </location>
</feature>
<keyword evidence="3 6" id="KW-0812">Transmembrane</keyword>
<feature type="transmembrane region" description="Helical" evidence="6">
    <location>
        <begin position="289"/>
        <end position="315"/>
    </location>
</feature>
<evidence type="ECO:0000256" key="3">
    <source>
        <dbReference type="ARBA" id="ARBA00022692"/>
    </source>
</evidence>
<reference evidence="8" key="1">
    <citation type="journal article" date="2019" name="Int. J. Syst. Evol. Microbiol.">
        <title>The Global Catalogue of Microorganisms (GCM) 10K type strain sequencing project: providing services to taxonomists for standard genome sequencing and annotation.</title>
        <authorList>
            <consortium name="The Broad Institute Genomics Platform"/>
            <consortium name="The Broad Institute Genome Sequencing Center for Infectious Disease"/>
            <person name="Wu L."/>
            <person name="Ma J."/>
        </authorList>
    </citation>
    <scope>NUCLEOTIDE SEQUENCE [LARGE SCALE GENOMIC DNA]</scope>
    <source>
        <strain evidence="8">JCM 1405</strain>
    </source>
</reference>
<accession>A0ABP3U645</accession>
<feature type="transmembrane region" description="Helical" evidence="6">
    <location>
        <begin position="139"/>
        <end position="160"/>
    </location>
</feature>
<comment type="similarity">
    <text evidence="2">Belongs to the autoinducer-2 exporter (AI-2E) (TC 2.A.86) family.</text>
</comment>